<sequence>MPVSKSRRRSRYKHGIYDNGNVYIPYILTGRWTAGRPLCVVWLVVDYVVCTASTLNIMLISWDRYMLVTRGLGHQGSQTTKKGVIRMVMVWMLAFLLYGPAIIFWEYIAGERVVPDDQCYVEFYDNFPFKLTAAIMEFLTPLISISYFNLSIYLNIRWRSRGGFLNSEKQTNCFSLCRSAKISPAQRQSGSNVHPSTISHHSALSRDKKTAKSLAILVGVFSLCWTLYTFLSLIISLCQDYIFHIFVYSPVEAVGLGPKPTLAYHLPTAFQYTHSAANDLG</sequence>
<evidence type="ECO:0000256" key="10">
    <source>
        <dbReference type="RuleBase" id="RU000688"/>
    </source>
</evidence>
<dbReference type="InterPro" id="IPR000276">
    <property type="entry name" value="GPCR_Rhodpsn"/>
</dbReference>
<feature type="transmembrane region" description="Helical" evidence="11">
    <location>
        <begin position="83"/>
        <end position="105"/>
    </location>
</feature>
<feature type="transmembrane region" description="Helical" evidence="11">
    <location>
        <begin position="40"/>
        <end position="62"/>
    </location>
</feature>
<evidence type="ECO:0000256" key="9">
    <source>
        <dbReference type="ARBA" id="ARBA00023224"/>
    </source>
</evidence>
<dbReference type="Proteomes" id="UP000694865">
    <property type="component" value="Unplaced"/>
</dbReference>
<dbReference type="PRINTS" id="PR01471">
    <property type="entry name" value="HISTAMINEH3R"/>
</dbReference>
<feature type="non-terminal residue" evidence="14">
    <location>
        <position position="281"/>
    </location>
</feature>
<evidence type="ECO:0000256" key="4">
    <source>
        <dbReference type="ARBA" id="ARBA00022692"/>
    </source>
</evidence>
<dbReference type="PANTHER" id="PTHR24247:SF254">
    <property type="entry name" value="HISTAMINE H3 RECEPTOR"/>
    <property type="match status" value="1"/>
</dbReference>
<keyword evidence="6 10" id="KW-0297">G-protein coupled receptor</keyword>
<evidence type="ECO:0000256" key="5">
    <source>
        <dbReference type="ARBA" id="ARBA00022989"/>
    </source>
</evidence>
<dbReference type="GeneID" id="100367303"/>
<keyword evidence="3" id="KW-0597">Phosphoprotein</keyword>
<comment type="similarity">
    <text evidence="10">Belongs to the G-protein coupled receptor 1 family.</text>
</comment>
<dbReference type="InterPro" id="IPR017452">
    <property type="entry name" value="GPCR_Rhodpsn_7TM"/>
</dbReference>
<dbReference type="PRINTS" id="PR00237">
    <property type="entry name" value="GPCRRHODOPSN"/>
</dbReference>
<evidence type="ECO:0000256" key="11">
    <source>
        <dbReference type="SAM" id="Phobius"/>
    </source>
</evidence>
<keyword evidence="7 11" id="KW-0472">Membrane</keyword>
<dbReference type="InterPro" id="IPR003980">
    <property type="entry name" value="Histamine_H3_rcpt"/>
</dbReference>
<keyword evidence="13" id="KW-1185">Reference proteome</keyword>
<feature type="domain" description="G-protein coupled receptors family 1 profile" evidence="12">
    <location>
        <begin position="1"/>
        <end position="281"/>
    </location>
</feature>
<dbReference type="PROSITE" id="PS50262">
    <property type="entry name" value="G_PROTEIN_RECEP_F1_2"/>
    <property type="match status" value="1"/>
</dbReference>
<reference evidence="14" key="1">
    <citation type="submission" date="2025-08" db="UniProtKB">
        <authorList>
            <consortium name="RefSeq"/>
        </authorList>
    </citation>
    <scope>IDENTIFICATION</scope>
    <source>
        <tissue evidence="14">Testes</tissue>
    </source>
</reference>
<keyword evidence="9 10" id="KW-0807">Transducer</keyword>
<dbReference type="Gene3D" id="1.20.1070.10">
    <property type="entry name" value="Rhodopsin 7-helix transmembrane proteins"/>
    <property type="match status" value="1"/>
</dbReference>
<evidence type="ECO:0000256" key="6">
    <source>
        <dbReference type="ARBA" id="ARBA00023040"/>
    </source>
</evidence>
<keyword evidence="8 10" id="KW-0675">Receptor</keyword>
<keyword evidence="4 10" id="KW-0812">Transmembrane</keyword>
<dbReference type="PANTHER" id="PTHR24247">
    <property type="entry name" value="5-HYDROXYTRYPTAMINE RECEPTOR"/>
    <property type="match status" value="1"/>
</dbReference>
<dbReference type="PROSITE" id="PS00237">
    <property type="entry name" value="G_PROTEIN_RECEP_F1_1"/>
    <property type="match status" value="1"/>
</dbReference>
<dbReference type="RefSeq" id="XP_006813134.1">
    <property type="nucleotide sequence ID" value="XM_006813071.1"/>
</dbReference>
<keyword evidence="2" id="KW-1003">Cell membrane</keyword>
<evidence type="ECO:0000256" key="8">
    <source>
        <dbReference type="ARBA" id="ARBA00023170"/>
    </source>
</evidence>
<proteinExistence type="inferred from homology"/>
<protein>
    <submittedName>
        <fullName evidence="14">Histamine H3 receptor-like</fullName>
    </submittedName>
</protein>
<feature type="transmembrane region" description="Helical" evidence="11">
    <location>
        <begin position="214"/>
        <end position="235"/>
    </location>
</feature>
<comment type="subcellular location">
    <subcellularLocation>
        <location evidence="1">Cell membrane</location>
        <topology evidence="1">Multi-pass membrane protein</topology>
    </subcellularLocation>
</comment>
<evidence type="ECO:0000256" key="2">
    <source>
        <dbReference type="ARBA" id="ARBA00022475"/>
    </source>
</evidence>
<evidence type="ECO:0000259" key="12">
    <source>
        <dbReference type="PROSITE" id="PS50262"/>
    </source>
</evidence>
<name>A0ABM0LZE3_SACKO</name>
<evidence type="ECO:0000313" key="13">
    <source>
        <dbReference type="Proteomes" id="UP000694865"/>
    </source>
</evidence>
<dbReference type="Pfam" id="PF00001">
    <property type="entry name" value="7tm_1"/>
    <property type="match status" value="1"/>
</dbReference>
<evidence type="ECO:0000313" key="14">
    <source>
        <dbReference type="RefSeq" id="XP_006813134.1"/>
    </source>
</evidence>
<evidence type="ECO:0000256" key="1">
    <source>
        <dbReference type="ARBA" id="ARBA00004651"/>
    </source>
</evidence>
<evidence type="ECO:0000256" key="3">
    <source>
        <dbReference type="ARBA" id="ARBA00022553"/>
    </source>
</evidence>
<organism evidence="13 14">
    <name type="scientific">Saccoglossus kowalevskii</name>
    <name type="common">Acorn worm</name>
    <dbReference type="NCBI Taxonomy" id="10224"/>
    <lineage>
        <taxon>Eukaryota</taxon>
        <taxon>Metazoa</taxon>
        <taxon>Hemichordata</taxon>
        <taxon>Enteropneusta</taxon>
        <taxon>Harrimaniidae</taxon>
        <taxon>Saccoglossus</taxon>
    </lineage>
</organism>
<keyword evidence="5 11" id="KW-1133">Transmembrane helix</keyword>
<feature type="transmembrane region" description="Helical" evidence="11">
    <location>
        <begin position="131"/>
        <end position="154"/>
    </location>
</feature>
<evidence type="ECO:0000256" key="7">
    <source>
        <dbReference type="ARBA" id="ARBA00023136"/>
    </source>
</evidence>
<dbReference type="SUPFAM" id="SSF81321">
    <property type="entry name" value="Family A G protein-coupled receptor-like"/>
    <property type="match status" value="1"/>
</dbReference>
<gene>
    <name evidence="14" type="primary">LOC100367303</name>
</gene>
<accession>A0ABM0LZE3</accession>